<dbReference type="InterPro" id="IPR003593">
    <property type="entry name" value="AAA+_ATPase"/>
</dbReference>
<dbReference type="SUPFAM" id="SSF52540">
    <property type="entry name" value="P-loop containing nucleoside triphosphate hydrolases"/>
    <property type="match status" value="1"/>
</dbReference>
<dbReference type="InterPro" id="IPR025943">
    <property type="entry name" value="Sigma_54_int_dom_ATP-bd_2"/>
</dbReference>
<evidence type="ECO:0000256" key="2">
    <source>
        <dbReference type="ARBA" id="ARBA00022840"/>
    </source>
</evidence>
<dbReference type="FunFam" id="3.40.50.300:FF:000006">
    <property type="entry name" value="DNA-binding transcriptional regulator NtrC"/>
    <property type="match status" value="1"/>
</dbReference>
<dbReference type="SUPFAM" id="SSF46689">
    <property type="entry name" value="Homeodomain-like"/>
    <property type="match status" value="1"/>
</dbReference>
<dbReference type="InterPro" id="IPR002078">
    <property type="entry name" value="Sigma_54_int"/>
</dbReference>
<evidence type="ECO:0000256" key="5">
    <source>
        <dbReference type="ARBA" id="ARBA00023163"/>
    </source>
</evidence>
<evidence type="ECO:0000313" key="7">
    <source>
        <dbReference type="EMBL" id="KAJ9617597.1"/>
    </source>
</evidence>
<dbReference type="InterPro" id="IPR029016">
    <property type="entry name" value="GAF-like_dom_sf"/>
</dbReference>
<sequence length="675" mass="72292">MPTLACCAASRLHRPAIGHPVAHPAAVQQVWPLQAGAGCAVNRDRFRNNCRNVRHRRLSVSPLAPDPRLGSARRSFFERGAAPVGAVPEAILHSWQRCQRHGLLVDAQPAAEPLTDNRLRELRQRRERLWRQARPELDGLAAEMTQSGSIVLLTDEDGWILDAEGSAGFLDKAGRVALMPGMRWDEGTVGTNAIGTALVDGRALQVRGGEHYFAPHGILTCSAVPILDPYGQCLGVLDVSGDARLPHVHALALVRQAVAQIEHRGFADGLADCELLRLHHQPALLGSAREGVLGFRGGRLVAANRAGFALFGLDRQDIGRTPYEALFEQPLSRLADDGVLLDRQGRRLYGVREARASRRSVATPGPTAPLPVRAQGPLFDTGQQQQLATAGRVLQAGLPVLLQGETGTGKEVFAREVHARSTRAGKPFVAVNCAALPEGLIEAELFGYEEGAFTGARRQGSPGLLRQAEGGTLFLDEIGDMPLALQPRLLRVLQERELSPLGGGKPVKLDFALVCASHCELPQAVDAGRFRADLYYRIADHVVTLAPLRQHPDRAAVVDALWQQLGQGHALSAQTRATLAAHAWPGNLRQLSACLRTLAALAEPGQPVGAQLLPADVRAGTSTAPAVPASGALEEIAEAAMRQALAECQGNVSAAAKRLGINRSTLYRRLGTPRG</sequence>
<dbReference type="InterPro" id="IPR003018">
    <property type="entry name" value="GAF"/>
</dbReference>
<dbReference type="CDD" id="cd00009">
    <property type="entry name" value="AAA"/>
    <property type="match status" value="1"/>
</dbReference>
<dbReference type="Gene3D" id="3.40.50.300">
    <property type="entry name" value="P-loop containing nucleotide triphosphate hydrolases"/>
    <property type="match status" value="1"/>
</dbReference>
<evidence type="ECO:0000259" key="6">
    <source>
        <dbReference type="PROSITE" id="PS50045"/>
    </source>
</evidence>
<dbReference type="PROSITE" id="PS00676">
    <property type="entry name" value="SIGMA54_INTERACT_2"/>
    <property type="match status" value="1"/>
</dbReference>
<dbReference type="PROSITE" id="PS00688">
    <property type="entry name" value="SIGMA54_INTERACT_3"/>
    <property type="match status" value="1"/>
</dbReference>
<dbReference type="GO" id="GO:0006355">
    <property type="term" value="P:regulation of DNA-templated transcription"/>
    <property type="evidence" value="ECO:0007669"/>
    <property type="project" value="InterPro"/>
</dbReference>
<dbReference type="GO" id="GO:0005524">
    <property type="term" value="F:ATP binding"/>
    <property type="evidence" value="ECO:0007669"/>
    <property type="project" value="UniProtKB-KW"/>
</dbReference>
<dbReference type="Gene3D" id="3.30.450.40">
    <property type="match status" value="1"/>
</dbReference>
<dbReference type="InterPro" id="IPR002197">
    <property type="entry name" value="HTH_Fis"/>
</dbReference>
<dbReference type="PROSITE" id="PS50045">
    <property type="entry name" value="SIGMA54_INTERACT_4"/>
    <property type="match status" value="1"/>
</dbReference>
<dbReference type="PANTHER" id="PTHR32071:SF77">
    <property type="entry name" value="TRANSCRIPTIONAL REGULATORY PROTEIN"/>
    <property type="match status" value="1"/>
</dbReference>
<dbReference type="Gene3D" id="1.10.8.60">
    <property type="match status" value="1"/>
</dbReference>
<dbReference type="GO" id="GO:0043565">
    <property type="term" value="F:sequence-specific DNA binding"/>
    <property type="evidence" value="ECO:0007669"/>
    <property type="project" value="InterPro"/>
</dbReference>
<dbReference type="Pfam" id="PF25601">
    <property type="entry name" value="AAA_lid_14"/>
    <property type="match status" value="1"/>
</dbReference>
<dbReference type="Pfam" id="PF00158">
    <property type="entry name" value="Sigma54_activat"/>
    <property type="match status" value="1"/>
</dbReference>
<organism evidence="7">
    <name type="scientific">Knufia peltigerae</name>
    <dbReference type="NCBI Taxonomy" id="1002370"/>
    <lineage>
        <taxon>Eukaryota</taxon>
        <taxon>Fungi</taxon>
        <taxon>Dikarya</taxon>
        <taxon>Ascomycota</taxon>
        <taxon>Pezizomycotina</taxon>
        <taxon>Eurotiomycetes</taxon>
        <taxon>Chaetothyriomycetidae</taxon>
        <taxon>Chaetothyriales</taxon>
        <taxon>Trichomeriaceae</taxon>
        <taxon>Knufia</taxon>
    </lineage>
</organism>
<proteinExistence type="predicted"/>
<dbReference type="InterPro" id="IPR025944">
    <property type="entry name" value="Sigma_54_int_dom_CS"/>
</dbReference>
<dbReference type="InterPro" id="IPR009057">
    <property type="entry name" value="Homeodomain-like_sf"/>
</dbReference>
<comment type="caution">
    <text evidence="7">The sequence shown here is derived from an EMBL/GenBank/DDBJ whole genome shotgun (WGS) entry which is preliminary data.</text>
</comment>
<keyword evidence="4" id="KW-0238">DNA-binding</keyword>
<dbReference type="PANTHER" id="PTHR32071">
    <property type="entry name" value="TRANSCRIPTIONAL REGULATORY PROTEIN"/>
    <property type="match status" value="1"/>
</dbReference>
<feature type="domain" description="Sigma-54 factor interaction" evidence="6">
    <location>
        <begin position="384"/>
        <end position="600"/>
    </location>
</feature>
<dbReference type="Gene3D" id="1.10.10.60">
    <property type="entry name" value="Homeodomain-like"/>
    <property type="match status" value="1"/>
</dbReference>
<dbReference type="AlphaFoldDB" id="A0AA39CRV4"/>
<dbReference type="SMART" id="SM00382">
    <property type="entry name" value="AAA"/>
    <property type="match status" value="1"/>
</dbReference>
<accession>A0AA39CRV4</accession>
<keyword evidence="5" id="KW-0804">Transcription</keyword>
<keyword evidence="2" id="KW-0067">ATP-binding</keyword>
<keyword evidence="1" id="KW-0547">Nucleotide-binding</keyword>
<dbReference type="Pfam" id="PF02954">
    <property type="entry name" value="HTH_8"/>
    <property type="match status" value="1"/>
</dbReference>
<dbReference type="PROSITE" id="PS00675">
    <property type="entry name" value="SIGMA54_INTERACT_1"/>
    <property type="match status" value="1"/>
</dbReference>
<name>A0AA39CRV4_9EURO</name>
<dbReference type="InterPro" id="IPR025662">
    <property type="entry name" value="Sigma_54_int_dom_ATP-bd_1"/>
</dbReference>
<evidence type="ECO:0000256" key="4">
    <source>
        <dbReference type="ARBA" id="ARBA00023125"/>
    </source>
</evidence>
<dbReference type="Pfam" id="PF01590">
    <property type="entry name" value="GAF"/>
    <property type="match status" value="1"/>
</dbReference>
<keyword evidence="3" id="KW-0805">Transcription regulation</keyword>
<gene>
    <name evidence="7" type="ORF">H2204_013649</name>
</gene>
<evidence type="ECO:0000256" key="3">
    <source>
        <dbReference type="ARBA" id="ARBA00023015"/>
    </source>
</evidence>
<dbReference type="SUPFAM" id="SSF55781">
    <property type="entry name" value="GAF domain-like"/>
    <property type="match status" value="1"/>
</dbReference>
<protein>
    <recommendedName>
        <fullName evidence="6">Sigma-54 factor interaction domain-containing protein</fullName>
    </recommendedName>
</protein>
<dbReference type="InterPro" id="IPR027417">
    <property type="entry name" value="P-loop_NTPase"/>
</dbReference>
<evidence type="ECO:0000256" key="1">
    <source>
        <dbReference type="ARBA" id="ARBA00022741"/>
    </source>
</evidence>
<dbReference type="EMBL" id="JAPDRN010000158">
    <property type="protein sequence ID" value="KAJ9617597.1"/>
    <property type="molecule type" value="Genomic_DNA"/>
</dbReference>
<dbReference type="InterPro" id="IPR058031">
    <property type="entry name" value="AAA_lid_NorR"/>
</dbReference>
<reference evidence="7" key="1">
    <citation type="submission" date="2022-10" db="EMBL/GenBank/DDBJ databases">
        <title>Culturing micro-colonial fungi from biological soil crusts in the Mojave desert and describing Neophaeococcomyces mojavensis, and introducing the new genera and species Taxawa tesnikishii.</title>
        <authorList>
            <person name="Kurbessoian T."/>
            <person name="Stajich J.E."/>
        </authorList>
    </citation>
    <scope>NUCLEOTIDE SEQUENCE</scope>
    <source>
        <strain evidence="7">TK_35</strain>
    </source>
</reference>